<name>A0A5J4U2C4_9EUKA</name>
<evidence type="ECO:0000313" key="1">
    <source>
        <dbReference type="EMBL" id="KAA6364896.1"/>
    </source>
</evidence>
<comment type="caution">
    <text evidence="1">The sequence shown here is derived from an EMBL/GenBank/DDBJ whole genome shotgun (WGS) entry which is preliminary data.</text>
</comment>
<reference evidence="1 2" key="1">
    <citation type="submission" date="2019-03" db="EMBL/GenBank/DDBJ databases">
        <title>Single cell metagenomics reveals metabolic interactions within the superorganism composed of flagellate Streblomastix strix and complex community of Bacteroidetes bacteria on its surface.</title>
        <authorList>
            <person name="Treitli S.C."/>
            <person name="Kolisko M."/>
            <person name="Husnik F."/>
            <person name="Keeling P."/>
            <person name="Hampl V."/>
        </authorList>
    </citation>
    <scope>NUCLEOTIDE SEQUENCE [LARGE SCALE GENOMIC DNA]</scope>
    <source>
        <strain evidence="1">ST1C</strain>
    </source>
</reference>
<gene>
    <name evidence="1" type="ORF">EZS28_039577</name>
</gene>
<dbReference type="Proteomes" id="UP000324800">
    <property type="component" value="Unassembled WGS sequence"/>
</dbReference>
<dbReference type="AlphaFoldDB" id="A0A5J4U2C4"/>
<evidence type="ECO:0000313" key="2">
    <source>
        <dbReference type="Proteomes" id="UP000324800"/>
    </source>
</evidence>
<feature type="non-terminal residue" evidence="1">
    <location>
        <position position="1"/>
    </location>
</feature>
<organism evidence="1 2">
    <name type="scientific">Streblomastix strix</name>
    <dbReference type="NCBI Taxonomy" id="222440"/>
    <lineage>
        <taxon>Eukaryota</taxon>
        <taxon>Metamonada</taxon>
        <taxon>Preaxostyla</taxon>
        <taxon>Oxymonadida</taxon>
        <taxon>Streblomastigidae</taxon>
        <taxon>Streblomastix</taxon>
    </lineage>
</organism>
<protein>
    <submittedName>
        <fullName evidence="1">Uncharacterized protein</fullName>
    </submittedName>
</protein>
<dbReference type="EMBL" id="SNRW01021092">
    <property type="protein sequence ID" value="KAA6364896.1"/>
    <property type="molecule type" value="Genomic_DNA"/>
</dbReference>
<sequence>CTVLSLFSYDDEIGKFNLVDHKNVFRQVFSIHTVPQSHSLDCLLVVSVNGEGIFLQWHENDFFPLASGSFMDAAINIMKNPQRRRFRINPAFQFSVLVIPQVEGMDDLQTCIERISFRAICFVEESVCIGISYDGPGSDVMYDLSDKLDETLLNIPQMCGWGDQYSATLENGLEDIWRAKQKNKQNETDSESCEDKVKIAIAQVQTFILTEEGINEVLNNKNHMLDSIVRVRDATYSRKMQLPDFPFIQCNNRDHSLDNIGSIYSIVDSTEGNCCYS</sequence>
<accession>A0A5J4U2C4</accession>
<proteinExistence type="predicted"/>